<feature type="transmembrane region" description="Helical" evidence="1">
    <location>
        <begin position="340"/>
        <end position="358"/>
    </location>
</feature>
<proteinExistence type="predicted"/>
<dbReference type="InterPro" id="IPR006160">
    <property type="entry name" value="SCFA_transpt_AtoE"/>
</dbReference>
<feature type="transmembrane region" description="Helical" evidence="1">
    <location>
        <begin position="185"/>
        <end position="204"/>
    </location>
</feature>
<dbReference type="Proteomes" id="UP001209854">
    <property type="component" value="Unassembled WGS sequence"/>
</dbReference>
<comment type="caution">
    <text evidence="2">The sequence shown here is derived from an EMBL/GenBank/DDBJ whole genome shotgun (WGS) entry which is preliminary data.</text>
</comment>
<feature type="transmembrane region" description="Helical" evidence="1">
    <location>
        <begin position="20"/>
        <end position="39"/>
    </location>
</feature>
<feature type="transmembrane region" description="Helical" evidence="1">
    <location>
        <begin position="60"/>
        <end position="80"/>
    </location>
</feature>
<keyword evidence="1" id="KW-1133">Transmembrane helix</keyword>
<evidence type="ECO:0000313" key="2">
    <source>
        <dbReference type="EMBL" id="MCW7555478.1"/>
    </source>
</evidence>
<sequence>MRHAVKRLTVFFDHLMRRYLPDPFVLALLLTLVTYGLGVMTTDTSSVEMVRYWGDSFWKLIPFTMQMVLILVTGYVLAIAPPVHGLLRTLSGLAKTPGQGIILVTLLSFVACWINWGFGLITGALFARHVARHRPDIDYRLLIASAYSGFLIWHGGLSGSVPLTIATESHFMANVMGVVPTSETLFALFNLVILGILLVVMPLLNRWMMAHLDHIVTVDPELLKDAPIKEFEPVDTPARQLEHSRLLVLLPAFMGLAYLLIYFTGPGATLSLNSVNFLFLMLGLLLHGHVGRFLDAVSQSVKGAGGIIIQFPLYAGIMGMMMSSGLGAAITHFFVNISSVDSFALLTFLSAGLLNLFIPSGGGQWAVQAPIMIPAALELGVEPAKAAMAIAWGDAWTNMIQPFWALPALAVAGLQARDIMGFCIMHLLVSGVVIGSVLYFL</sequence>
<accession>A0ABT3N2B7</accession>
<protein>
    <submittedName>
        <fullName evidence="2">TIGR00366 family protein</fullName>
    </submittedName>
</protein>
<reference evidence="2 3" key="1">
    <citation type="submission" date="2022-10" db="EMBL/GenBank/DDBJ databases">
        <title>High-quality genome sequences of two octocoral-associated bacteria, Endozoicomonas euniceicola EF212 and Endozoicomonas gorgoniicola PS125.</title>
        <authorList>
            <person name="Chiou Y.-J."/>
            <person name="Chen Y.-H."/>
        </authorList>
    </citation>
    <scope>NUCLEOTIDE SEQUENCE [LARGE SCALE GENOMIC DNA]</scope>
    <source>
        <strain evidence="2 3">PS125</strain>
    </source>
</reference>
<feature type="transmembrane region" description="Helical" evidence="1">
    <location>
        <begin position="100"/>
        <end position="127"/>
    </location>
</feature>
<organism evidence="2 3">
    <name type="scientific">Endozoicomonas gorgoniicola</name>
    <dbReference type="NCBI Taxonomy" id="1234144"/>
    <lineage>
        <taxon>Bacteria</taxon>
        <taxon>Pseudomonadati</taxon>
        <taxon>Pseudomonadota</taxon>
        <taxon>Gammaproteobacteria</taxon>
        <taxon>Oceanospirillales</taxon>
        <taxon>Endozoicomonadaceae</taxon>
        <taxon>Endozoicomonas</taxon>
    </lineage>
</organism>
<dbReference type="Pfam" id="PF02667">
    <property type="entry name" value="SCFA_trans"/>
    <property type="match status" value="1"/>
</dbReference>
<evidence type="ECO:0000313" key="3">
    <source>
        <dbReference type="Proteomes" id="UP001209854"/>
    </source>
</evidence>
<evidence type="ECO:0000256" key="1">
    <source>
        <dbReference type="SAM" id="Phobius"/>
    </source>
</evidence>
<keyword evidence="1" id="KW-0812">Transmembrane</keyword>
<dbReference type="RefSeq" id="WP_262565235.1">
    <property type="nucleotide sequence ID" value="NZ_JAPFCC010000001.1"/>
</dbReference>
<feature type="transmembrane region" description="Helical" evidence="1">
    <location>
        <begin position="139"/>
        <end position="165"/>
    </location>
</feature>
<dbReference type="PANTHER" id="PTHR41983:SF2">
    <property type="entry name" value="SHORT-CHAIN FATTY ACID TRANSPORTER-RELATED"/>
    <property type="match status" value="1"/>
</dbReference>
<keyword evidence="3" id="KW-1185">Reference proteome</keyword>
<feature type="transmembrane region" description="Helical" evidence="1">
    <location>
        <begin position="419"/>
        <end position="440"/>
    </location>
</feature>
<name>A0ABT3N2B7_9GAMM</name>
<gene>
    <name evidence="2" type="ORF">NX722_23210</name>
</gene>
<keyword evidence="1" id="KW-0472">Membrane</keyword>
<dbReference type="PANTHER" id="PTHR41983">
    <property type="entry name" value="SHORT-CHAIN FATTY ACID TRANSPORTER-RELATED"/>
    <property type="match status" value="1"/>
</dbReference>
<dbReference type="EMBL" id="JAPFCC010000001">
    <property type="protein sequence ID" value="MCW7555478.1"/>
    <property type="molecule type" value="Genomic_DNA"/>
</dbReference>
<feature type="transmembrane region" description="Helical" evidence="1">
    <location>
        <begin position="270"/>
        <end position="290"/>
    </location>
</feature>
<feature type="transmembrane region" description="Helical" evidence="1">
    <location>
        <begin position="311"/>
        <end position="334"/>
    </location>
</feature>
<feature type="transmembrane region" description="Helical" evidence="1">
    <location>
        <begin position="246"/>
        <end position="264"/>
    </location>
</feature>